<evidence type="ECO:0000313" key="1">
    <source>
        <dbReference type="EMBL" id="GAG94473.1"/>
    </source>
</evidence>
<dbReference type="AlphaFoldDB" id="X1CE03"/>
<protein>
    <submittedName>
        <fullName evidence="1">Uncharacterized protein</fullName>
    </submittedName>
</protein>
<proteinExistence type="predicted"/>
<reference evidence="1" key="1">
    <citation type="journal article" date="2014" name="Front. Microbiol.">
        <title>High frequency of phylogenetically diverse reductive dehalogenase-homologous genes in deep subseafloor sedimentary metagenomes.</title>
        <authorList>
            <person name="Kawai M."/>
            <person name="Futagami T."/>
            <person name="Toyoda A."/>
            <person name="Takaki Y."/>
            <person name="Nishi S."/>
            <person name="Hori S."/>
            <person name="Arai W."/>
            <person name="Tsubouchi T."/>
            <person name="Morono Y."/>
            <person name="Uchiyama I."/>
            <person name="Ito T."/>
            <person name="Fujiyama A."/>
            <person name="Inagaki F."/>
            <person name="Takami H."/>
        </authorList>
    </citation>
    <scope>NUCLEOTIDE SEQUENCE</scope>
    <source>
        <strain evidence="1">Expedition CK06-06</strain>
    </source>
</reference>
<dbReference type="EMBL" id="BART01019646">
    <property type="protein sequence ID" value="GAG94473.1"/>
    <property type="molecule type" value="Genomic_DNA"/>
</dbReference>
<organism evidence="1">
    <name type="scientific">marine sediment metagenome</name>
    <dbReference type="NCBI Taxonomy" id="412755"/>
    <lineage>
        <taxon>unclassified sequences</taxon>
        <taxon>metagenomes</taxon>
        <taxon>ecological metagenomes</taxon>
    </lineage>
</organism>
<name>X1CE03_9ZZZZ</name>
<accession>X1CE03</accession>
<gene>
    <name evidence="1" type="ORF">S01H4_36709</name>
</gene>
<comment type="caution">
    <text evidence="1">The sequence shown here is derived from an EMBL/GenBank/DDBJ whole genome shotgun (WGS) entry which is preliminary data.</text>
</comment>
<sequence length="131" mass="14072">MEIAVGSPVTIIYQHSVGAEWEFGKIVGGGLDGHQVCQMGFNTNGVDHCGPMKVIDSISVDDALLFSRITTYDQDSNIIDDYYTPSSACDQNISQLLGDTCGSIWFQRAPIVAGGCAQAIATITLTWHDDV</sequence>